<gene>
    <name evidence="2" type="ORF">MNB_SM-7-1484</name>
</gene>
<dbReference type="EMBL" id="FPHB01000006">
    <property type="protein sequence ID" value="SFV49920.1"/>
    <property type="molecule type" value="Genomic_DNA"/>
</dbReference>
<name>A0A1W1B8T8_9ZZZZ</name>
<keyword evidence="1" id="KW-1133">Transmembrane helix</keyword>
<keyword evidence="1" id="KW-0812">Transmembrane</keyword>
<proteinExistence type="predicted"/>
<sequence length="257" mass="30071">MSEGLEKLRKIGAQKIHEQTHIAHKYVQALLHESFEGMQKVQALGFISILEREYDVDLSSLKEEVKNYFKPQEDKVASEEEKISQQKDTDSTKPNDKRLYALLLAGGIFLLIVLYMSMQDNKEKSIKPSKKKIVIEKNETNQTKEQNTTLKREKSESIASKQKIEHSLVIVPRSKVWFGYIDLKSGKKRQKIFTQPFELNASKNYLMFFGHGYIDILIDKEKKSFKDPKSIKFLYKDGELKKISNQEFRKYNRGKLW</sequence>
<organism evidence="2">
    <name type="scientific">hydrothermal vent metagenome</name>
    <dbReference type="NCBI Taxonomy" id="652676"/>
    <lineage>
        <taxon>unclassified sequences</taxon>
        <taxon>metagenomes</taxon>
        <taxon>ecological metagenomes</taxon>
    </lineage>
</organism>
<accession>A0A1W1B8T8</accession>
<protein>
    <submittedName>
        <fullName evidence="2">Membrane protein</fullName>
    </submittedName>
</protein>
<dbReference type="AlphaFoldDB" id="A0A1W1B8T8"/>
<evidence type="ECO:0000313" key="2">
    <source>
        <dbReference type="EMBL" id="SFV49920.1"/>
    </source>
</evidence>
<reference evidence="2" key="1">
    <citation type="submission" date="2016-10" db="EMBL/GenBank/DDBJ databases">
        <authorList>
            <person name="de Groot N.N."/>
        </authorList>
    </citation>
    <scope>NUCLEOTIDE SEQUENCE</scope>
</reference>
<feature type="transmembrane region" description="Helical" evidence="1">
    <location>
        <begin position="99"/>
        <end position="118"/>
    </location>
</feature>
<evidence type="ECO:0000256" key="1">
    <source>
        <dbReference type="SAM" id="Phobius"/>
    </source>
</evidence>
<keyword evidence="1" id="KW-0472">Membrane</keyword>